<accession>A0A645F5D3</accession>
<dbReference type="EMBL" id="VSSQ01055681">
    <property type="protein sequence ID" value="MPN09568.1"/>
    <property type="molecule type" value="Genomic_DNA"/>
</dbReference>
<comment type="caution">
    <text evidence="1">The sequence shown here is derived from an EMBL/GenBank/DDBJ whole genome shotgun (WGS) entry which is preliminary data.</text>
</comment>
<name>A0A645F5D3_9ZZZZ</name>
<evidence type="ECO:0000313" key="1">
    <source>
        <dbReference type="EMBL" id="MPN09568.1"/>
    </source>
</evidence>
<gene>
    <name evidence="1" type="ORF">SDC9_156859</name>
</gene>
<reference evidence="1" key="1">
    <citation type="submission" date="2019-08" db="EMBL/GenBank/DDBJ databases">
        <authorList>
            <person name="Kucharzyk K."/>
            <person name="Murdoch R.W."/>
            <person name="Higgins S."/>
            <person name="Loffler F."/>
        </authorList>
    </citation>
    <scope>NUCLEOTIDE SEQUENCE</scope>
</reference>
<proteinExistence type="predicted"/>
<protein>
    <submittedName>
        <fullName evidence="1">Uncharacterized protein</fullName>
    </submittedName>
</protein>
<sequence length="54" mass="6332">MEEVLCSIEIIKENNDFVAKIQSDLGGIREYRSAYFEDVLDQFVIDLQEEFESI</sequence>
<dbReference type="AlphaFoldDB" id="A0A645F5D3"/>
<organism evidence="1">
    <name type="scientific">bioreactor metagenome</name>
    <dbReference type="NCBI Taxonomy" id="1076179"/>
    <lineage>
        <taxon>unclassified sequences</taxon>
        <taxon>metagenomes</taxon>
        <taxon>ecological metagenomes</taxon>
    </lineage>
</organism>